<sequence length="138" mass="14767">MNQLLLGLQADPFLVTVVVGLIWPIVQAALDRPYWTPARRKVLLAVVAVVVSLAVWVSGSYPATWQLFLAQASVFLGIAWSVFQVLSAVKINGVSLINWAGALTPGGETVEDVRKYTDLNAFLAARDADRGSGGDSAQ</sequence>
<feature type="transmembrane region" description="Helical" evidence="1">
    <location>
        <begin position="67"/>
        <end position="89"/>
    </location>
</feature>
<proteinExistence type="predicted"/>
<dbReference type="EMBL" id="BK032637">
    <property type="protein sequence ID" value="DAF52473.1"/>
    <property type="molecule type" value="Genomic_DNA"/>
</dbReference>
<name>A0A8S5SN84_9CAUD</name>
<organism evidence="2">
    <name type="scientific">Siphoviridae sp. ctj912</name>
    <dbReference type="NCBI Taxonomy" id="2827920"/>
    <lineage>
        <taxon>Viruses</taxon>
        <taxon>Duplodnaviria</taxon>
        <taxon>Heunggongvirae</taxon>
        <taxon>Uroviricota</taxon>
        <taxon>Caudoviricetes</taxon>
    </lineage>
</organism>
<reference evidence="2" key="1">
    <citation type="journal article" date="2021" name="Proc. Natl. Acad. Sci. U.S.A.">
        <title>A Catalog of Tens of Thousands of Viruses from Human Metagenomes Reveals Hidden Associations with Chronic Diseases.</title>
        <authorList>
            <person name="Tisza M.J."/>
            <person name="Buck C.B."/>
        </authorList>
    </citation>
    <scope>NUCLEOTIDE SEQUENCE</scope>
    <source>
        <strain evidence="2">Ctj912</strain>
    </source>
</reference>
<evidence type="ECO:0000256" key="1">
    <source>
        <dbReference type="SAM" id="Phobius"/>
    </source>
</evidence>
<keyword evidence="1" id="KW-0472">Membrane</keyword>
<accession>A0A8S5SN84</accession>
<evidence type="ECO:0000313" key="2">
    <source>
        <dbReference type="EMBL" id="DAF52473.1"/>
    </source>
</evidence>
<feature type="transmembrane region" description="Helical" evidence="1">
    <location>
        <begin position="42"/>
        <end position="61"/>
    </location>
</feature>
<protein>
    <submittedName>
        <fullName evidence="2">Uncharacterized protein</fullName>
    </submittedName>
</protein>
<keyword evidence="1" id="KW-0812">Transmembrane</keyword>
<keyword evidence="1" id="KW-1133">Transmembrane helix</keyword>
<feature type="transmembrane region" description="Helical" evidence="1">
    <location>
        <begin position="12"/>
        <end position="30"/>
    </location>
</feature>